<evidence type="ECO:0000313" key="2">
    <source>
        <dbReference type="EMBL" id="CRK31084.1"/>
    </source>
</evidence>
<dbReference type="CDD" id="cd00201">
    <property type="entry name" value="WW"/>
    <property type="match status" value="1"/>
</dbReference>
<organism evidence="2 3">
    <name type="scientific">Verticillium longisporum</name>
    <name type="common">Verticillium dahliae var. longisporum</name>
    <dbReference type="NCBI Taxonomy" id="100787"/>
    <lineage>
        <taxon>Eukaryota</taxon>
        <taxon>Fungi</taxon>
        <taxon>Dikarya</taxon>
        <taxon>Ascomycota</taxon>
        <taxon>Pezizomycotina</taxon>
        <taxon>Sordariomycetes</taxon>
        <taxon>Hypocreomycetidae</taxon>
        <taxon>Glomerellales</taxon>
        <taxon>Plectosphaerellaceae</taxon>
        <taxon>Verticillium</taxon>
    </lineage>
</organism>
<protein>
    <recommendedName>
        <fullName evidence="1">Heterokaryon incompatibility domain-containing protein</fullName>
    </recommendedName>
</protein>
<name>A0A0G4M9W1_VERLO</name>
<feature type="domain" description="Heterokaryon incompatibility" evidence="1">
    <location>
        <begin position="108"/>
        <end position="273"/>
    </location>
</feature>
<dbReference type="PANTHER" id="PTHR24148:SF64">
    <property type="entry name" value="HETEROKARYON INCOMPATIBILITY DOMAIN-CONTAINING PROTEIN"/>
    <property type="match status" value="1"/>
</dbReference>
<dbReference type="Pfam" id="PF06985">
    <property type="entry name" value="HET"/>
    <property type="match status" value="1"/>
</dbReference>
<dbReference type="AlphaFoldDB" id="A0A0G4M9W1"/>
<evidence type="ECO:0000259" key="1">
    <source>
        <dbReference type="Pfam" id="PF06985"/>
    </source>
</evidence>
<sequence length="720" mass="81239">MPNYVYEPLADGHIRLIELHSGLPTDDIQLSIHHVALTPSDLPPRLSLRHLAERLPEGWEAHEDMSGRLFFLHDDGRGKPIPQWAHPDPDFDLSPYQKTPQSQHDPGFEALSYTWGSADDSECVKVIPRDHCPSQSSFRALQIRRNLASALRHLRYENRPRMLWVDAICINQQDIDEVNIQVKGAASVYKEAVRVMIWLGLSSHDSALAIHALSNLGAQVIVRADSWSCSAPDATEADWHDRNVLLPYDKATWLAIDSLLKRAWFSRIWIVQELHLAKNAVFLCGRDEMTREAFGHSVITLKMKHELDPALSRDTLDPVCGLAIPIRSNTPSYYILRRTSRGNCTNDKDVIYGALGLFPARLRQQISVEYKPSTSEVFAAFVKSYIEVYERLELLRMCNFRARRLGMPSWVPNFPSLDLTSSTLGNWHFCSGYSRCQVEVRGVSLHVTGVRAAAIQTVGRVVPDSGEGSSDSIYDTLSTVRELQKDFEGMKALNLLDFFWIVFGDFLCKRLPENMIGNRDQFKDSLARSFIFSDAEVDSSSSEKALSQWENYFLKMLLGRRVLMTSDGTFGIGPAETEEGDIVACLLGCDSPVLLRRVPDHKFEVIGECLMPDLADAKCFLGSVPTPWVVRFSTDSTEGAGFYQYFNISTCETTDQDPRLPLSPEFEVVPRDQYLRTGDDPLVFQRYKSRSTGNETQSDPKMTPEYLKATGVPLVQFCLV</sequence>
<accession>A0A0G4M9W1</accession>
<dbReference type="InterPro" id="IPR001202">
    <property type="entry name" value="WW_dom"/>
</dbReference>
<dbReference type="InterPro" id="IPR010730">
    <property type="entry name" value="HET"/>
</dbReference>
<evidence type="ECO:0000313" key="3">
    <source>
        <dbReference type="Proteomes" id="UP000045706"/>
    </source>
</evidence>
<dbReference type="Proteomes" id="UP000045706">
    <property type="component" value="Unassembled WGS sequence"/>
</dbReference>
<dbReference type="PANTHER" id="PTHR24148">
    <property type="entry name" value="ANKYRIN REPEAT DOMAIN-CONTAINING PROTEIN 39 HOMOLOG-RELATED"/>
    <property type="match status" value="1"/>
</dbReference>
<dbReference type="InterPro" id="IPR052895">
    <property type="entry name" value="HetReg/Transcr_Mod"/>
</dbReference>
<gene>
    <name evidence="2" type="ORF">BN1723_014442</name>
</gene>
<dbReference type="EMBL" id="CVQI01023336">
    <property type="protein sequence ID" value="CRK31084.1"/>
    <property type="molecule type" value="Genomic_DNA"/>
</dbReference>
<reference evidence="3" key="1">
    <citation type="submission" date="2015-05" db="EMBL/GenBank/DDBJ databases">
        <authorList>
            <person name="Fogelqvist Johan"/>
        </authorList>
    </citation>
    <scope>NUCLEOTIDE SEQUENCE [LARGE SCALE GENOMIC DNA]</scope>
</reference>
<proteinExistence type="predicted"/>